<accession>A0ACD1G4P6</accession>
<gene>
    <name evidence="1" type="ORF">BO95DRAFT_181849</name>
</gene>
<keyword evidence="2" id="KW-1185">Reference proteome</keyword>
<sequence>MLRVPPSPVCISAISVRNMSNAARTSPADHSNHSRFQQEHLLGEERIFYQYTTHPTIGHSYARVSPLGLIGYRWFRTGSGGFLCSTIYVACESGPNLTFGFRFQISKASRLISVMLEAQLLRLCQVVSVCRLCLSASTYLSFFCPDICEA</sequence>
<organism evidence="1 2">
    <name type="scientific">Aspergillus brunneoviolaceus CBS 621.78</name>
    <dbReference type="NCBI Taxonomy" id="1450534"/>
    <lineage>
        <taxon>Eukaryota</taxon>
        <taxon>Fungi</taxon>
        <taxon>Dikarya</taxon>
        <taxon>Ascomycota</taxon>
        <taxon>Pezizomycotina</taxon>
        <taxon>Eurotiomycetes</taxon>
        <taxon>Eurotiomycetidae</taxon>
        <taxon>Eurotiales</taxon>
        <taxon>Aspergillaceae</taxon>
        <taxon>Aspergillus</taxon>
        <taxon>Aspergillus subgen. Circumdati</taxon>
    </lineage>
</organism>
<proteinExistence type="predicted"/>
<name>A0ACD1G4P6_9EURO</name>
<evidence type="ECO:0000313" key="1">
    <source>
        <dbReference type="EMBL" id="RAH44233.1"/>
    </source>
</evidence>
<dbReference type="EMBL" id="KZ825355">
    <property type="protein sequence ID" value="RAH44233.1"/>
    <property type="molecule type" value="Genomic_DNA"/>
</dbReference>
<dbReference type="Proteomes" id="UP000249057">
    <property type="component" value="Unassembled WGS sequence"/>
</dbReference>
<reference evidence="1" key="1">
    <citation type="submission" date="2018-02" db="EMBL/GenBank/DDBJ databases">
        <title>The genomes of Aspergillus section Nigri reveals drivers in fungal speciation.</title>
        <authorList>
            <consortium name="DOE Joint Genome Institute"/>
            <person name="Vesth T.C."/>
            <person name="Nybo J."/>
            <person name="Theobald S."/>
            <person name="Brandl J."/>
            <person name="Frisvad J.C."/>
            <person name="Nielsen K.F."/>
            <person name="Lyhne E.K."/>
            <person name="Kogle M.E."/>
            <person name="Kuo A."/>
            <person name="Riley R."/>
            <person name="Clum A."/>
            <person name="Nolan M."/>
            <person name="Lipzen A."/>
            <person name="Salamov A."/>
            <person name="Henrissat B."/>
            <person name="Wiebenga A."/>
            <person name="De vries R.P."/>
            <person name="Grigoriev I.V."/>
            <person name="Mortensen U.H."/>
            <person name="Andersen M.R."/>
            <person name="Baker S.E."/>
        </authorList>
    </citation>
    <scope>NUCLEOTIDE SEQUENCE</scope>
    <source>
        <strain evidence="1">CBS 621.78</strain>
    </source>
</reference>
<protein>
    <submittedName>
        <fullName evidence="1">Uncharacterized protein</fullName>
    </submittedName>
</protein>
<evidence type="ECO:0000313" key="2">
    <source>
        <dbReference type="Proteomes" id="UP000249057"/>
    </source>
</evidence>